<dbReference type="PANTHER" id="PTHR48267">
    <property type="entry name" value="CUPREDOXIN SUPERFAMILY PROTEIN"/>
    <property type="match status" value="1"/>
</dbReference>
<evidence type="ECO:0000256" key="2">
    <source>
        <dbReference type="ARBA" id="ARBA00023002"/>
    </source>
</evidence>
<dbReference type="InterPro" id="IPR002355">
    <property type="entry name" value="Cu_oxidase_Cu_BS"/>
</dbReference>
<organism evidence="6 7">
    <name type="scientific">Rhodovulum visakhapatnamense</name>
    <dbReference type="NCBI Taxonomy" id="364297"/>
    <lineage>
        <taxon>Bacteria</taxon>
        <taxon>Pseudomonadati</taxon>
        <taxon>Pseudomonadota</taxon>
        <taxon>Alphaproteobacteria</taxon>
        <taxon>Rhodobacterales</taxon>
        <taxon>Paracoccaceae</taxon>
        <taxon>Rhodovulum</taxon>
    </lineage>
</organism>
<comment type="caution">
    <text evidence="6">The sequence shown here is derived from an EMBL/GenBank/DDBJ whole genome shotgun (WGS) entry which is preliminary data.</text>
</comment>
<dbReference type="GO" id="GO:0016491">
    <property type="term" value="F:oxidoreductase activity"/>
    <property type="evidence" value="ECO:0007669"/>
    <property type="project" value="UniProtKB-KW"/>
</dbReference>
<name>A0A4R8FJP8_9RHOB</name>
<dbReference type="Pfam" id="PF07731">
    <property type="entry name" value="Cu-oxidase_2"/>
    <property type="match status" value="1"/>
</dbReference>
<dbReference type="PROSITE" id="PS00080">
    <property type="entry name" value="MULTICOPPER_OXIDASE2"/>
    <property type="match status" value="1"/>
</dbReference>
<dbReference type="CDD" id="cd13900">
    <property type="entry name" value="CuRO_3_Tth-MCO_like"/>
    <property type="match status" value="1"/>
</dbReference>
<reference evidence="6 7" key="1">
    <citation type="submission" date="2019-03" db="EMBL/GenBank/DDBJ databases">
        <title>Genomic Encyclopedia of Type Strains, Phase IV (KMG-IV): sequencing the most valuable type-strain genomes for metagenomic binning, comparative biology and taxonomic classification.</title>
        <authorList>
            <person name="Goeker M."/>
        </authorList>
    </citation>
    <scope>NUCLEOTIDE SEQUENCE [LARGE SCALE GENOMIC DNA]</scope>
    <source>
        <strain evidence="6 7">JA181</strain>
    </source>
</reference>
<dbReference type="InterPro" id="IPR008972">
    <property type="entry name" value="Cupredoxin"/>
</dbReference>
<dbReference type="InterPro" id="IPR011706">
    <property type="entry name" value="Cu-oxidase_C"/>
</dbReference>
<dbReference type="Pfam" id="PF07732">
    <property type="entry name" value="Cu-oxidase_3"/>
    <property type="match status" value="1"/>
</dbReference>
<dbReference type="SUPFAM" id="SSF49503">
    <property type="entry name" value="Cupredoxins"/>
    <property type="match status" value="2"/>
</dbReference>
<keyword evidence="3" id="KW-0732">Signal</keyword>
<keyword evidence="2" id="KW-0560">Oxidoreductase</keyword>
<evidence type="ECO:0000256" key="3">
    <source>
        <dbReference type="SAM" id="SignalP"/>
    </source>
</evidence>
<gene>
    <name evidence="6" type="ORF">EV657_12411</name>
</gene>
<feature type="domain" description="Plastocyanin-like" evidence="4">
    <location>
        <begin position="620"/>
        <end position="754"/>
    </location>
</feature>
<evidence type="ECO:0000313" key="7">
    <source>
        <dbReference type="Proteomes" id="UP000295484"/>
    </source>
</evidence>
<dbReference type="GO" id="GO:0005507">
    <property type="term" value="F:copper ion binding"/>
    <property type="evidence" value="ECO:0007669"/>
    <property type="project" value="InterPro"/>
</dbReference>
<feature type="chain" id="PRO_5020736976" evidence="3">
    <location>
        <begin position="27"/>
        <end position="773"/>
    </location>
</feature>
<proteinExistence type="predicted"/>
<dbReference type="PROSITE" id="PS51257">
    <property type="entry name" value="PROKAR_LIPOPROTEIN"/>
    <property type="match status" value="1"/>
</dbReference>
<dbReference type="AlphaFoldDB" id="A0A4R8FJP8"/>
<dbReference type="InterPro" id="IPR011707">
    <property type="entry name" value="Cu-oxidase-like_N"/>
</dbReference>
<dbReference type="InterPro" id="IPR045087">
    <property type="entry name" value="Cu-oxidase_fam"/>
</dbReference>
<dbReference type="CDD" id="cd13853">
    <property type="entry name" value="CuRO_1_Tth-MCO_like"/>
    <property type="match status" value="1"/>
</dbReference>
<dbReference type="Proteomes" id="UP000295484">
    <property type="component" value="Unassembled WGS sequence"/>
</dbReference>
<dbReference type="PROSITE" id="PS00079">
    <property type="entry name" value="MULTICOPPER_OXIDASE1"/>
    <property type="match status" value="1"/>
</dbReference>
<accession>A0A4R8FJP8</accession>
<feature type="signal peptide" evidence="3">
    <location>
        <begin position="1"/>
        <end position="26"/>
    </location>
</feature>
<sequence>MSGDRFIVSRLPTATLLAAFACSLWADPGRAQDIAEPPPRAAMLRPEAEGAGARAALESAAPSDAGDRCAGADVCYNLALRYVDGRLRNPAFAETDPRGYDDVRLRAYAGLVLDETGAPVAQPNAYVAPVVEIAPGDTFRLTFENALPRPQDMVLPGEDANGNPLRCTGAPEDHNEPSCANFNLTNMHTHGLWVSPQGNSDNVLLTVNPGIRFTYEYNIPNDHPAGTFWYHAHRHGSTAPQVSSGMAGILLIRGDRQPRLGATGWAAPGDLDVILPRPEGLAGAYDGTAGVRFPERTFLFQQIAYACRWTRAEVDALAAGGTPAADLPAVGAIKADADGWFCDEGDVGMVEPGPGNAFDQVGFGSWPRSGRHTAINGEIQKQQQGAVAGRVERWRLIHGGVRETIGLEIRKVEGGTAEDLRARLAEGTGGKSRDAMAGTVAQVCSGAPLDLVRVATDGLTRPDIRTGPELLLQPAYREDVLVSFPSAGTYCIVDAATAPGSDINLNDNDTALLGFLDVAPADAPLAGDGGVDQVMAMLQRSVEARIEDPAAREAILAELAEGRLDAFVKHRDIADQEVSGQQTVGFTIQGPPFAFMIGRIAPTHVDNGAPFALVGAASYEATRFDRILPLGGVEEWTLTSFGGGGHPFHIHVNPFQIAEVLKYQPDAGCPTGAAGARHCEIDPNDPATYVDVSGPDSDEPQYAGLKGAWKDTLFILPGHLVKLRTRYERYIGDFVLHCHILDHEDEGMMQNVRIAIPDGRGGFDRPMTEHAMH</sequence>
<dbReference type="Gene3D" id="2.60.40.420">
    <property type="entry name" value="Cupredoxins - blue copper proteins"/>
    <property type="match status" value="3"/>
</dbReference>
<feature type="domain" description="Plastocyanin-like" evidence="5">
    <location>
        <begin position="185"/>
        <end position="255"/>
    </location>
</feature>
<dbReference type="EMBL" id="SOEB01000024">
    <property type="protein sequence ID" value="TDX24118.1"/>
    <property type="molecule type" value="Genomic_DNA"/>
</dbReference>
<keyword evidence="1" id="KW-0479">Metal-binding</keyword>
<evidence type="ECO:0000313" key="6">
    <source>
        <dbReference type="EMBL" id="TDX24118.1"/>
    </source>
</evidence>
<dbReference type="RefSeq" id="WP_134079070.1">
    <property type="nucleotide sequence ID" value="NZ_SOEB01000024.1"/>
</dbReference>
<evidence type="ECO:0000256" key="1">
    <source>
        <dbReference type="ARBA" id="ARBA00022723"/>
    </source>
</evidence>
<evidence type="ECO:0000259" key="5">
    <source>
        <dbReference type="Pfam" id="PF07732"/>
    </source>
</evidence>
<dbReference type="InterPro" id="IPR033138">
    <property type="entry name" value="Cu_oxidase_CS"/>
</dbReference>
<evidence type="ECO:0000259" key="4">
    <source>
        <dbReference type="Pfam" id="PF07731"/>
    </source>
</evidence>
<dbReference type="PANTHER" id="PTHR48267:SF1">
    <property type="entry name" value="BILIRUBIN OXIDASE"/>
    <property type="match status" value="1"/>
</dbReference>
<protein>
    <submittedName>
        <fullName evidence="6">Multicopper oxidase</fullName>
    </submittedName>
</protein>